<keyword evidence="3 6" id="KW-0812">Transmembrane</keyword>
<reference evidence="9" key="1">
    <citation type="journal article" date="2017" name="Biotechnol. Biofuels">
        <title>Evaluation of environmental bacterial communities as a factor affecting the growth of duckweed Lemna minor.</title>
        <authorList>
            <person name="Ishizawa H."/>
            <person name="Kuroda M."/>
            <person name="Morikawa M."/>
            <person name="Ike M."/>
        </authorList>
    </citation>
    <scope>NUCLEOTIDE SEQUENCE [LARGE SCALE GENOMIC DNA]</scope>
    <source>
        <strain evidence="9">H3</strain>
    </source>
</reference>
<dbReference type="PROSITE" id="PS50850">
    <property type="entry name" value="MFS"/>
    <property type="match status" value="1"/>
</dbReference>
<feature type="transmembrane region" description="Helical" evidence="6">
    <location>
        <begin position="21"/>
        <end position="46"/>
    </location>
</feature>
<dbReference type="STRING" id="332411.VI06_07705"/>
<feature type="transmembrane region" description="Helical" evidence="6">
    <location>
        <begin position="242"/>
        <end position="260"/>
    </location>
</feature>
<dbReference type="InterPro" id="IPR011701">
    <property type="entry name" value="MFS"/>
</dbReference>
<dbReference type="EMBL" id="AP018823">
    <property type="protein sequence ID" value="BBF86415.1"/>
    <property type="molecule type" value="Genomic_DNA"/>
</dbReference>
<dbReference type="InterPro" id="IPR036259">
    <property type="entry name" value="MFS_trans_sf"/>
</dbReference>
<feature type="transmembrane region" description="Helical" evidence="6">
    <location>
        <begin position="313"/>
        <end position="335"/>
    </location>
</feature>
<evidence type="ECO:0000256" key="3">
    <source>
        <dbReference type="ARBA" id="ARBA00022692"/>
    </source>
</evidence>
<feature type="transmembrane region" description="Helical" evidence="6">
    <location>
        <begin position="213"/>
        <end position="230"/>
    </location>
</feature>
<organism evidence="8 9">
    <name type="scientific">Aquitalea magnusonii</name>
    <dbReference type="NCBI Taxonomy" id="332411"/>
    <lineage>
        <taxon>Bacteria</taxon>
        <taxon>Pseudomonadati</taxon>
        <taxon>Pseudomonadota</taxon>
        <taxon>Betaproteobacteria</taxon>
        <taxon>Neisseriales</taxon>
        <taxon>Chromobacteriaceae</taxon>
        <taxon>Aquitalea</taxon>
    </lineage>
</organism>
<gene>
    <name evidence="8" type="ORF">DLM_2814</name>
</gene>
<dbReference type="GO" id="GO:0022857">
    <property type="term" value="F:transmembrane transporter activity"/>
    <property type="evidence" value="ECO:0007669"/>
    <property type="project" value="InterPro"/>
</dbReference>
<keyword evidence="4 6" id="KW-1133">Transmembrane helix</keyword>
<dbReference type="GO" id="GO:0016020">
    <property type="term" value="C:membrane"/>
    <property type="evidence" value="ECO:0007669"/>
    <property type="project" value="UniProtKB-SubCell"/>
</dbReference>
<evidence type="ECO:0000256" key="2">
    <source>
        <dbReference type="ARBA" id="ARBA00022448"/>
    </source>
</evidence>
<comment type="subcellular location">
    <subcellularLocation>
        <location evidence="1">Membrane</location>
        <topology evidence="1">Multi-pass membrane protein</topology>
    </subcellularLocation>
</comment>
<dbReference type="PANTHER" id="PTHR42718">
    <property type="entry name" value="MAJOR FACILITATOR SUPERFAMILY MULTIDRUG TRANSPORTER MFSC"/>
    <property type="match status" value="1"/>
</dbReference>
<protein>
    <submittedName>
        <fullName evidence="8">Multidrug resistance protein B</fullName>
    </submittedName>
</protein>
<evidence type="ECO:0000256" key="4">
    <source>
        <dbReference type="ARBA" id="ARBA00022989"/>
    </source>
</evidence>
<dbReference type="OrthoDB" id="8581632at2"/>
<evidence type="ECO:0000256" key="5">
    <source>
        <dbReference type="ARBA" id="ARBA00023136"/>
    </source>
</evidence>
<dbReference type="Gene3D" id="1.20.1250.20">
    <property type="entry name" value="MFS general substrate transporter like domains"/>
    <property type="match status" value="1"/>
</dbReference>
<name>A0A3G9GG25_9NEIS</name>
<feature type="transmembrane region" description="Helical" evidence="6">
    <location>
        <begin position="88"/>
        <end position="106"/>
    </location>
</feature>
<feature type="transmembrane region" description="Helical" evidence="6">
    <location>
        <begin position="347"/>
        <end position="364"/>
    </location>
</feature>
<feature type="transmembrane region" description="Helical" evidence="6">
    <location>
        <begin position="58"/>
        <end position="76"/>
    </location>
</feature>
<evidence type="ECO:0000313" key="9">
    <source>
        <dbReference type="Proteomes" id="UP000198290"/>
    </source>
</evidence>
<evidence type="ECO:0000256" key="6">
    <source>
        <dbReference type="SAM" id="Phobius"/>
    </source>
</evidence>
<feature type="transmembrane region" description="Helical" evidence="6">
    <location>
        <begin position="146"/>
        <end position="166"/>
    </location>
</feature>
<evidence type="ECO:0000256" key="1">
    <source>
        <dbReference type="ARBA" id="ARBA00004141"/>
    </source>
</evidence>
<evidence type="ECO:0000313" key="8">
    <source>
        <dbReference type="EMBL" id="BBF86415.1"/>
    </source>
</evidence>
<dbReference type="InterPro" id="IPR020846">
    <property type="entry name" value="MFS_dom"/>
</dbReference>
<keyword evidence="9" id="KW-1185">Reference proteome</keyword>
<dbReference type="KEGG" id="amah:DLM_2814"/>
<dbReference type="Pfam" id="PF07690">
    <property type="entry name" value="MFS_1"/>
    <property type="match status" value="1"/>
</dbReference>
<dbReference type="SUPFAM" id="SSF103473">
    <property type="entry name" value="MFS general substrate transporter"/>
    <property type="match status" value="1"/>
</dbReference>
<proteinExistence type="predicted"/>
<dbReference type="PANTHER" id="PTHR42718:SF9">
    <property type="entry name" value="MAJOR FACILITATOR SUPERFAMILY MULTIDRUG TRANSPORTER MFSC"/>
    <property type="match status" value="1"/>
</dbReference>
<dbReference type="Proteomes" id="UP000198290">
    <property type="component" value="Chromosome"/>
</dbReference>
<dbReference type="Gene3D" id="1.20.1720.10">
    <property type="entry name" value="Multidrug resistance protein D"/>
    <property type="match status" value="1"/>
</dbReference>
<feature type="transmembrane region" description="Helical" evidence="6">
    <location>
        <begin position="112"/>
        <end position="134"/>
    </location>
</feature>
<keyword evidence="2" id="KW-0813">Transport</keyword>
<dbReference type="AlphaFoldDB" id="A0A3G9GG25"/>
<keyword evidence="5 6" id="KW-0472">Membrane</keyword>
<sequence>MPDYPVLLQSHPECRPWQVRLFGLTLGLVTGADFVAVNMMGVAGAAIQGGVAAAPQEYLWALTSFAVGAVLVNLLLGRFATLISYRRYTEWSLLLFMIGSVAAALSDGIVSLALARLLQGLGGGGLFTASRILLQLVAQPKERKPLMYGFLLGLFSLSGISPWLSALLVEDWGWQAIFWLQAAFVPILLLLVQLSYPRHAGVPTRQQVGQLDWLAVVALGLGALLVLHTLEDLRFLRFSARPGMWLLLSAGLIMLLLAGWRLHVHPDPWLRLHAVLRRRYLMGLAFYALYYLCNGIWSYLLSALLQRGLGFDFVTTGSVITLGSMVTVVMALVYLYASRWLTRRHHMLAIGFAMLTLCCLWLAHASMPGAALASVLPAILLHGLVPVLSVLQIAAMTYAEVQVEDFAHAYQLKNILRELAAALGTGLATLQLQAGEAEARLALLGRLDGVTLRQNGILPDMANLAAWSARVSQQAVLIACDHAFLALGLLSGLAMLFALLQRDLR</sequence>
<feature type="domain" description="Major facilitator superfamily (MFS) profile" evidence="7">
    <location>
        <begin position="19"/>
        <end position="505"/>
    </location>
</feature>
<feature type="transmembrane region" description="Helical" evidence="6">
    <location>
        <begin position="280"/>
        <end position="301"/>
    </location>
</feature>
<accession>A0A3G9GG25</accession>
<dbReference type="RefSeq" id="WP_089084680.1">
    <property type="nucleotide sequence ID" value="NZ_AP018823.1"/>
</dbReference>
<reference evidence="8 9" key="2">
    <citation type="journal article" date="2017" name="Genome Announc.">
        <title>Draft genome sequence of Aquitalea magnusonii strain H3, a plant growth-promoting bacterium of duckweed Lemna minor.</title>
        <authorList>
            <person name="Ishizawa H."/>
            <person name="Kuroda M."/>
            <person name="Ike M."/>
        </authorList>
    </citation>
    <scope>NUCLEOTIDE SEQUENCE [LARGE SCALE GENOMIC DNA]</scope>
    <source>
        <strain evidence="8 9">H3</strain>
    </source>
</reference>
<feature type="transmembrane region" description="Helical" evidence="6">
    <location>
        <begin position="475"/>
        <end position="500"/>
    </location>
</feature>
<feature type="transmembrane region" description="Helical" evidence="6">
    <location>
        <begin position="370"/>
        <end position="391"/>
    </location>
</feature>
<feature type="transmembrane region" description="Helical" evidence="6">
    <location>
        <begin position="172"/>
        <end position="192"/>
    </location>
</feature>
<evidence type="ECO:0000259" key="7">
    <source>
        <dbReference type="PROSITE" id="PS50850"/>
    </source>
</evidence>
<reference evidence="9" key="3">
    <citation type="journal article" date="2017" name="Plant Physiol. Biochem.">
        <title>Differential oxidative and antioxidative response of duckweed Lemna minor toward plant growth promoting/inhibiting bacteria.</title>
        <authorList>
            <person name="Ishizawa H."/>
            <person name="Kuroda M."/>
            <person name="Morikawa M."/>
            <person name="Ike M."/>
        </authorList>
    </citation>
    <scope>NUCLEOTIDE SEQUENCE [LARGE SCALE GENOMIC DNA]</scope>
    <source>
        <strain evidence="9">H3</strain>
    </source>
</reference>